<dbReference type="RefSeq" id="WP_349246084.1">
    <property type="nucleotide sequence ID" value="NZ_JASCXX010000023.1"/>
</dbReference>
<name>A0AAW6U685_9BACT</name>
<dbReference type="PANTHER" id="PTHR43818">
    <property type="entry name" value="BCDNA.GH03377"/>
    <property type="match status" value="1"/>
</dbReference>
<dbReference type="InterPro" id="IPR050463">
    <property type="entry name" value="Gfo/Idh/MocA_oxidrdct_glycsds"/>
</dbReference>
<evidence type="ECO:0000313" key="4">
    <source>
        <dbReference type="Proteomes" id="UP001431776"/>
    </source>
</evidence>
<proteinExistence type="predicted"/>
<dbReference type="GO" id="GO:0000166">
    <property type="term" value="F:nucleotide binding"/>
    <property type="evidence" value="ECO:0007669"/>
    <property type="project" value="InterPro"/>
</dbReference>
<evidence type="ECO:0000256" key="1">
    <source>
        <dbReference type="SAM" id="SignalP"/>
    </source>
</evidence>
<gene>
    <name evidence="3" type="ORF">QJ522_16565</name>
</gene>
<dbReference type="InterPro" id="IPR036291">
    <property type="entry name" value="NAD(P)-bd_dom_sf"/>
</dbReference>
<comment type="caution">
    <text evidence="3">The sequence shown here is derived from an EMBL/GenBank/DDBJ whole genome shotgun (WGS) entry which is preliminary data.</text>
</comment>
<sequence>MARTTIVVLMLLVCFALPALAVGRTSSHDEASGDARPTFRLGLIGLDTSHVTAFTKILNDPANDWSCRVVAGYPGGSPDIPSSANRVEGYTQQLREEFGVEIVESIEELCRKVDGVLLESVDGRPHLAQARPVIAAKKPLFIDKPMAGSLADVIEIFRLAKENNVPCWSSSSLRFGPGVLGMRNNDQIGEVRGCDAFSPCSLEEHHPDLYWYGVHGVEILFTIMGPGCESVQRLQTDGYEFVVGKWKDGRIGTYRGLKSPKQDYGAMVFGSKGIARSGGYEGYGHLVKEIVRFFETGHIPVSAEETIEIFAFMTAADESNAQGGCPVTLASVLEKARKR</sequence>
<keyword evidence="4" id="KW-1185">Reference proteome</keyword>
<reference evidence="3" key="1">
    <citation type="submission" date="2023-05" db="EMBL/GenBank/DDBJ databases">
        <title>Anaerotaeda fermentans gen. nov., sp. nov., a novel anaerobic planctomycete of the new family within the order Sedimentisphaerales isolated from Taman Peninsula, Russia.</title>
        <authorList>
            <person name="Khomyakova M.A."/>
            <person name="Merkel A.Y."/>
            <person name="Slobodkin A.I."/>
        </authorList>
    </citation>
    <scope>NUCLEOTIDE SEQUENCE</scope>
    <source>
        <strain evidence="3">M17dextr</strain>
    </source>
</reference>
<dbReference type="Pfam" id="PF01408">
    <property type="entry name" value="GFO_IDH_MocA"/>
    <property type="match status" value="1"/>
</dbReference>
<dbReference type="PANTHER" id="PTHR43818:SF9">
    <property type="entry name" value="HYPOTHETICAL OXIDOREDUCTASE"/>
    <property type="match status" value="1"/>
</dbReference>
<feature type="chain" id="PRO_5044003642" evidence="1">
    <location>
        <begin position="22"/>
        <end position="339"/>
    </location>
</feature>
<keyword evidence="1" id="KW-0732">Signal</keyword>
<dbReference type="SUPFAM" id="SSF51735">
    <property type="entry name" value="NAD(P)-binding Rossmann-fold domains"/>
    <property type="match status" value="1"/>
</dbReference>
<accession>A0AAW6U685</accession>
<dbReference type="EMBL" id="JASCXX010000023">
    <property type="protein sequence ID" value="MDI6450673.1"/>
    <property type="molecule type" value="Genomic_DNA"/>
</dbReference>
<evidence type="ECO:0000313" key="3">
    <source>
        <dbReference type="EMBL" id="MDI6450673.1"/>
    </source>
</evidence>
<dbReference type="AlphaFoldDB" id="A0AAW6U685"/>
<feature type="signal peptide" evidence="1">
    <location>
        <begin position="1"/>
        <end position="21"/>
    </location>
</feature>
<organism evidence="3 4">
    <name type="scientific">Anaerobaca lacustris</name>
    <dbReference type="NCBI Taxonomy" id="3044600"/>
    <lineage>
        <taxon>Bacteria</taxon>
        <taxon>Pseudomonadati</taxon>
        <taxon>Planctomycetota</taxon>
        <taxon>Phycisphaerae</taxon>
        <taxon>Sedimentisphaerales</taxon>
        <taxon>Anaerobacaceae</taxon>
        <taxon>Anaerobaca</taxon>
    </lineage>
</organism>
<protein>
    <submittedName>
        <fullName evidence="3">Gfo/Idh/MocA family oxidoreductase</fullName>
    </submittedName>
</protein>
<feature type="domain" description="Gfo/Idh/MocA-like oxidoreductase N-terminal" evidence="2">
    <location>
        <begin position="91"/>
        <end position="168"/>
    </location>
</feature>
<evidence type="ECO:0000259" key="2">
    <source>
        <dbReference type="Pfam" id="PF01408"/>
    </source>
</evidence>
<dbReference type="InterPro" id="IPR000683">
    <property type="entry name" value="Gfo/Idh/MocA-like_OxRdtase_N"/>
</dbReference>
<dbReference type="Proteomes" id="UP001431776">
    <property type="component" value="Unassembled WGS sequence"/>
</dbReference>
<dbReference type="Gene3D" id="3.40.50.720">
    <property type="entry name" value="NAD(P)-binding Rossmann-like Domain"/>
    <property type="match status" value="1"/>
</dbReference>